<proteinExistence type="predicted"/>
<sequence>MTDRPPFLVADADSYQHVGMIPGCVALDCCDVGTATVEGRHVICTWGRNLTTGQALAIQKKTHYHPIITAAGHAELVIPRDIARFLLPLLIQSKI</sequence>
<reference evidence="1" key="1">
    <citation type="journal article" date="2015" name="Nature">
        <title>Complex archaea that bridge the gap between prokaryotes and eukaryotes.</title>
        <authorList>
            <person name="Spang A."/>
            <person name="Saw J.H."/>
            <person name="Jorgensen S.L."/>
            <person name="Zaremba-Niedzwiedzka K."/>
            <person name="Martijn J."/>
            <person name="Lind A.E."/>
            <person name="van Eijk R."/>
            <person name="Schleper C."/>
            <person name="Guy L."/>
            <person name="Ettema T.J."/>
        </authorList>
    </citation>
    <scope>NUCLEOTIDE SEQUENCE</scope>
</reference>
<name>A0A0F9JXJ6_9ZZZZ</name>
<accession>A0A0F9JXJ6</accession>
<organism evidence="1">
    <name type="scientific">marine sediment metagenome</name>
    <dbReference type="NCBI Taxonomy" id="412755"/>
    <lineage>
        <taxon>unclassified sequences</taxon>
        <taxon>metagenomes</taxon>
        <taxon>ecological metagenomes</taxon>
    </lineage>
</organism>
<dbReference type="EMBL" id="LAZR01009142">
    <property type="protein sequence ID" value="KKM74433.1"/>
    <property type="molecule type" value="Genomic_DNA"/>
</dbReference>
<evidence type="ECO:0000313" key="1">
    <source>
        <dbReference type="EMBL" id="KKM74433.1"/>
    </source>
</evidence>
<dbReference type="AlphaFoldDB" id="A0A0F9JXJ6"/>
<protein>
    <submittedName>
        <fullName evidence="1">Uncharacterized protein</fullName>
    </submittedName>
</protein>
<gene>
    <name evidence="1" type="ORF">LCGC14_1400330</name>
</gene>
<comment type="caution">
    <text evidence="1">The sequence shown here is derived from an EMBL/GenBank/DDBJ whole genome shotgun (WGS) entry which is preliminary data.</text>
</comment>